<dbReference type="AlphaFoldDB" id="A0A1F5Y1C7"/>
<accession>A0A1F5Y1C7</accession>
<dbReference type="Proteomes" id="UP000177720">
    <property type="component" value="Unassembled WGS sequence"/>
</dbReference>
<protein>
    <submittedName>
        <fullName evidence="1">Uncharacterized protein</fullName>
    </submittedName>
</protein>
<proteinExistence type="predicted"/>
<reference evidence="1 2" key="1">
    <citation type="journal article" date="2016" name="Nat. Commun.">
        <title>Thousands of microbial genomes shed light on interconnected biogeochemical processes in an aquifer system.</title>
        <authorList>
            <person name="Anantharaman K."/>
            <person name="Brown C.T."/>
            <person name="Hug L.A."/>
            <person name="Sharon I."/>
            <person name="Castelle C.J."/>
            <person name="Probst A.J."/>
            <person name="Thomas B.C."/>
            <person name="Singh A."/>
            <person name="Wilkins M.J."/>
            <person name="Karaoz U."/>
            <person name="Brodie E.L."/>
            <person name="Williams K.H."/>
            <person name="Hubbard S.S."/>
            <person name="Banfield J.F."/>
        </authorList>
    </citation>
    <scope>NUCLEOTIDE SEQUENCE [LARGE SCALE GENOMIC DNA]</scope>
</reference>
<evidence type="ECO:0000313" key="1">
    <source>
        <dbReference type="EMBL" id="OGF93997.1"/>
    </source>
</evidence>
<name>A0A1F5Y1C7_9BACT</name>
<dbReference type="EMBL" id="MFIN01000054">
    <property type="protein sequence ID" value="OGF93997.1"/>
    <property type="molecule type" value="Genomic_DNA"/>
</dbReference>
<comment type="caution">
    <text evidence="1">The sequence shown here is derived from an EMBL/GenBank/DDBJ whole genome shotgun (WGS) entry which is preliminary data.</text>
</comment>
<sequence length="65" mass="7715">MFLTLLIFAGVDFFKMERTFFFLGFCPPSIRAVWRGEMWIQTRRKEGLEGRNFAVPAPFILRLEI</sequence>
<gene>
    <name evidence="1" type="ORF">A2Y47_02495</name>
</gene>
<organism evidence="1 2">
    <name type="scientific">Candidatus Giovannonibacteria bacterium RIFCSPLOWO2_12_43_8</name>
    <dbReference type="NCBI Taxonomy" id="1798361"/>
    <lineage>
        <taxon>Bacteria</taxon>
        <taxon>Candidatus Giovannoniibacteriota</taxon>
    </lineage>
</organism>
<evidence type="ECO:0000313" key="2">
    <source>
        <dbReference type="Proteomes" id="UP000177720"/>
    </source>
</evidence>